<evidence type="ECO:0000256" key="1">
    <source>
        <dbReference type="SAM" id="Phobius"/>
    </source>
</evidence>
<gene>
    <name evidence="2" type="ORF">NliqN6_4739</name>
</gene>
<keyword evidence="1" id="KW-0812">Transmembrane</keyword>
<feature type="transmembrane region" description="Helical" evidence="1">
    <location>
        <begin position="205"/>
        <end position="225"/>
    </location>
</feature>
<dbReference type="AlphaFoldDB" id="A0A8H3TWC7"/>
<dbReference type="Proteomes" id="UP000620104">
    <property type="component" value="Unassembled WGS sequence"/>
</dbReference>
<keyword evidence="3" id="KW-1185">Reference proteome</keyword>
<dbReference type="EMBL" id="BLZA01000030">
    <property type="protein sequence ID" value="GHJ88337.1"/>
    <property type="molecule type" value="Genomic_DNA"/>
</dbReference>
<feature type="transmembrane region" description="Helical" evidence="1">
    <location>
        <begin position="113"/>
        <end position="133"/>
    </location>
</feature>
<organism evidence="2 3">
    <name type="scientific">Naganishia liquefaciens</name>
    <dbReference type="NCBI Taxonomy" id="104408"/>
    <lineage>
        <taxon>Eukaryota</taxon>
        <taxon>Fungi</taxon>
        <taxon>Dikarya</taxon>
        <taxon>Basidiomycota</taxon>
        <taxon>Agaricomycotina</taxon>
        <taxon>Tremellomycetes</taxon>
        <taxon>Filobasidiales</taxon>
        <taxon>Filobasidiaceae</taxon>
        <taxon>Naganishia</taxon>
    </lineage>
</organism>
<keyword evidence="1" id="KW-0472">Membrane</keyword>
<feature type="transmembrane region" description="Helical" evidence="1">
    <location>
        <begin position="20"/>
        <end position="40"/>
    </location>
</feature>
<feature type="transmembrane region" description="Helical" evidence="1">
    <location>
        <begin position="81"/>
        <end position="101"/>
    </location>
</feature>
<comment type="caution">
    <text evidence="2">The sequence shown here is derived from an EMBL/GenBank/DDBJ whole genome shotgun (WGS) entry which is preliminary data.</text>
</comment>
<evidence type="ECO:0000313" key="2">
    <source>
        <dbReference type="EMBL" id="GHJ88337.1"/>
    </source>
</evidence>
<sequence>MSTYPTTSLHSFSDVIRNRLTSPFSICLGIGLGAASYHAFSNVATYFYGPVAAMNEDKLDLKKDAAHAIQVWEWFYVKASLHATASALIGSLGLVTAGFLIPPSSFSTYPRDLRRSLWGAAALVFASLPFSILKLGPTDKIMLDLNQKIVKNKSTAGKIYPTDSSAPSSKAASVYASEHQTQGGLHPTEEAQAEFLLAAWQEGHLVRTIISVIGFEAAMLATFLAF</sequence>
<name>A0A8H3TWC7_9TREE</name>
<dbReference type="OrthoDB" id="2579907at2759"/>
<proteinExistence type="predicted"/>
<keyword evidence="1" id="KW-1133">Transmembrane helix</keyword>
<accession>A0A8H3TWC7</accession>
<evidence type="ECO:0000313" key="3">
    <source>
        <dbReference type="Proteomes" id="UP000620104"/>
    </source>
</evidence>
<protein>
    <submittedName>
        <fullName evidence="2">Uncharacterized protein</fullName>
    </submittedName>
</protein>
<reference evidence="2" key="1">
    <citation type="submission" date="2020-07" db="EMBL/GenBank/DDBJ databases">
        <title>Draft Genome Sequence of a Deep-Sea Yeast, Naganishia (Cryptococcus) liquefaciens strain N6.</title>
        <authorList>
            <person name="Han Y.W."/>
            <person name="Kajitani R."/>
            <person name="Morimoto H."/>
            <person name="Parhat M."/>
            <person name="Tsubouchi H."/>
            <person name="Bakenova O."/>
            <person name="Ogata M."/>
            <person name="Argunhan B."/>
            <person name="Aoki R."/>
            <person name="Kajiwara S."/>
            <person name="Itoh T."/>
            <person name="Iwasaki H."/>
        </authorList>
    </citation>
    <scope>NUCLEOTIDE SEQUENCE</scope>
    <source>
        <strain evidence="2">N6</strain>
    </source>
</reference>